<keyword evidence="3" id="KW-1185">Reference proteome</keyword>
<dbReference type="EMBL" id="VFSU01000028">
    <property type="protein sequence ID" value="TPE60142.1"/>
    <property type="molecule type" value="Genomic_DNA"/>
</dbReference>
<dbReference type="RefSeq" id="WP_140928668.1">
    <property type="nucleotide sequence ID" value="NZ_VFSU01000028.1"/>
</dbReference>
<gene>
    <name evidence="2" type="ORF">FJQ54_12085</name>
</gene>
<reference evidence="2 3" key="1">
    <citation type="submission" date="2019-06" db="EMBL/GenBank/DDBJ databases">
        <authorList>
            <person name="Lee I."/>
            <person name="Jang G.I."/>
            <person name="Hwang C.Y."/>
        </authorList>
    </citation>
    <scope>NUCLEOTIDE SEQUENCE [LARGE SCALE GENOMIC DNA]</scope>
    <source>
        <strain evidence="2 3">PAMC 28131</strain>
    </source>
</reference>
<protein>
    <submittedName>
        <fullName evidence="2">FliM/FliN family flagellar motor switch protein</fullName>
    </submittedName>
</protein>
<name>A0A501XHQ7_9SPHN</name>
<evidence type="ECO:0000313" key="3">
    <source>
        <dbReference type="Proteomes" id="UP000319897"/>
    </source>
</evidence>
<evidence type="ECO:0000259" key="1">
    <source>
        <dbReference type="Pfam" id="PF01052"/>
    </source>
</evidence>
<sequence>MARAIVWPSIGDPAPEAAPALMEALDAPALAAAFGPELARLMGARITARVSNTPSASPLLHLSSIALSAPVELSAIGLGCPADSAARLLERLFGTRAADGARPAGVEALPPGSASWAVLCHTLAQALARALPAANASAAAPARHTDRPRALNPEPAFLLELDVEGMACTLAVVLEGARPAPPPPDAPDAAEWRQRARARALDLELPVALRIAERRIGLAQLAALQPGDILPLERPETVDVLAAGRRIARLPAAQLLPPEGPEE</sequence>
<evidence type="ECO:0000313" key="2">
    <source>
        <dbReference type="EMBL" id="TPE60142.1"/>
    </source>
</evidence>
<keyword evidence="2" id="KW-0969">Cilium</keyword>
<proteinExistence type="predicted"/>
<accession>A0A501XHQ7</accession>
<feature type="domain" description="Flagellar motor switch protein FliN-like C-terminal" evidence="1">
    <location>
        <begin position="201"/>
        <end position="249"/>
    </location>
</feature>
<keyword evidence="2" id="KW-0282">Flagellum</keyword>
<dbReference type="Gene3D" id="2.30.330.10">
    <property type="entry name" value="SpoA-like"/>
    <property type="match status" value="1"/>
</dbReference>
<organism evidence="2 3">
    <name type="scientific">Sandaracinobacter neustonicus</name>
    <dbReference type="NCBI Taxonomy" id="1715348"/>
    <lineage>
        <taxon>Bacteria</taxon>
        <taxon>Pseudomonadati</taxon>
        <taxon>Pseudomonadota</taxon>
        <taxon>Alphaproteobacteria</taxon>
        <taxon>Sphingomonadales</taxon>
        <taxon>Sphingosinicellaceae</taxon>
        <taxon>Sandaracinobacter</taxon>
    </lineage>
</organism>
<dbReference type="Proteomes" id="UP000319897">
    <property type="component" value="Unassembled WGS sequence"/>
</dbReference>
<comment type="caution">
    <text evidence="2">The sequence shown here is derived from an EMBL/GenBank/DDBJ whole genome shotgun (WGS) entry which is preliminary data.</text>
</comment>
<keyword evidence="2" id="KW-0966">Cell projection</keyword>
<dbReference type="AlphaFoldDB" id="A0A501XHQ7"/>
<dbReference type="InterPro" id="IPR001543">
    <property type="entry name" value="FliN-like_C"/>
</dbReference>
<dbReference type="Pfam" id="PF01052">
    <property type="entry name" value="FliMN_C"/>
    <property type="match status" value="1"/>
</dbReference>
<dbReference type="InterPro" id="IPR036429">
    <property type="entry name" value="SpoA-like_sf"/>
</dbReference>
<dbReference type="SUPFAM" id="SSF101801">
    <property type="entry name" value="Surface presentation of antigens (SPOA)"/>
    <property type="match status" value="1"/>
</dbReference>